<accession>A0AAU2JP10</accession>
<sequence>MKITVFGATGGVGREVVRQALDAGHEVTAVVRDPARLSVAAHERLSVATVPDVTDQEALLSVVSGRDAVVSALGAPNNKQAKAAPVAGPALSAITSAMDRAGVRRLSAVSAAPVGPLPEGEGVLTRALVYPLLRRLLRDVYADLAVMESAIGASGTQWTVIRPPMLRNRPRTGTYRRAIDANVLGGRVIPRADVADALLTTLTDPATAGHAVGVAS</sequence>
<dbReference type="InterPro" id="IPR051606">
    <property type="entry name" value="Polyketide_Oxido-like"/>
</dbReference>
<proteinExistence type="predicted"/>
<name>A0AAU2JP10_9ACTN</name>
<dbReference type="SUPFAM" id="SSF51735">
    <property type="entry name" value="NAD(P)-binding Rossmann-fold domains"/>
    <property type="match status" value="1"/>
</dbReference>
<dbReference type="InterPro" id="IPR036291">
    <property type="entry name" value="NAD(P)-bd_dom_sf"/>
</dbReference>
<dbReference type="GO" id="GO:0004074">
    <property type="term" value="F:biliverdin reductase [NAD(P)H] activity"/>
    <property type="evidence" value="ECO:0007669"/>
    <property type="project" value="TreeGrafter"/>
</dbReference>
<dbReference type="PANTHER" id="PTHR43355">
    <property type="entry name" value="FLAVIN REDUCTASE (NADPH)"/>
    <property type="match status" value="1"/>
</dbReference>
<feature type="domain" description="NAD(P)-binding" evidence="1">
    <location>
        <begin position="7"/>
        <end position="205"/>
    </location>
</feature>
<evidence type="ECO:0000313" key="2">
    <source>
        <dbReference type="EMBL" id="WTU73259.1"/>
    </source>
</evidence>
<dbReference type="PANTHER" id="PTHR43355:SF2">
    <property type="entry name" value="FLAVIN REDUCTASE (NADPH)"/>
    <property type="match status" value="1"/>
</dbReference>
<reference evidence="2" key="1">
    <citation type="submission" date="2022-10" db="EMBL/GenBank/DDBJ databases">
        <title>The complete genomes of actinobacterial strains from the NBC collection.</title>
        <authorList>
            <person name="Joergensen T.S."/>
            <person name="Alvarez Arevalo M."/>
            <person name="Sterndorff E.B."/>
            <person name="Faurdal D."/>
            <person name="Vuksanovic O."/>
            <person name="Mourched A.-S."/>
            <person name="Charusanti P."/>
            <person name="Shaw S."/>
            <person name="Blin K."/>
            <person name="Weber T."/>
        </authorList>
    </citation>
    <scope>NUCLEOTIDE SEQUENCE</scope>
    <source>
        <strain evidence="2">NBC_00049</strain>
    </source>
</reference>
<dbReference type="AlphaFoldDB" id="A0AAU2JP10"/>
<organism evidence="2">
    <name type="scientific">Streptomyces sp. NBC_00049</name>
    <dbReference type="NCBI Taxonomy" id="2903617"/>
    <lineage>
        <taxon>Bacteria</taxon>
        <taxon>Bacillati</taxon>
        <taxon>Actinomycetota</taxon>
        <taxon>Actinomycetes</taxon>
        <taxon>Kitasatosporales</taxon>
        <taxon>Streptomycetaceae</taxon>
        <taxon>Streptomyces</taxon>
    </lineage>
</organism>
<dbReference type="GO" id="GO:0042602">
    <property type="term" value="F:riboflavin reductase (NADPH) activity"/>
    <property type="evidence" value="ECO:0007669"/>
    <property type="project" value="TreeGrafter"/>
</dbReference>
<dbReference type="EMBL" id="CP108264">
    <property type="protein sequence ID" value="WTU73259.1"/>
    <property type="molecule type" value="Genomic_DNA"/>
</dbReference>
<protein>
    <submittedName>
        <fullName evidence="2">NAD(P)H-binding protein</fullName>
    </submittedName>
</protein>
<evidence type="ECO:0000259" key="1">
    <source>
        <dbReference type="Pfam" id="PF13460"/>
    </source>
</evidence>
<gene>
    <name evidence="2" type="ORF">OG327_07870</name>
</gene>
<dbReference type="Gene3D" id="3.40.50.720">
    <property type="entry name" value="NAD(P)-binding Rossmann-like Domain"/>
    <property type="match status" value="1"/>
</dbReference>
<dbReference type="InterPro" id="IPR016040">
    <property type="entry name" value="NAD(P)-bd_dom"/>
</dbReference>
<dbReference type="Pfam" id="PF13460">
    <property type="entry name" value="NAD_binding_10"/>
    <property type="match status" value="1"/>
</dbReference>